<dbReference type="EMBL" id="VMRJ01000001">
    <property type="protein sequence ID" value="TVT43257.1"/>
    <property type="molecule type" value="Genomic_DNA"/>
</dbReference>
<dbReference type="InterPro" id="IPR054321">
    <property type="entry name" value="PspC-rel_TM"/>
</dbReference>
<sequence>MKKNISINLQGIIFHIEDDGYEVLSRYLHEVKAHFASYQGHEEIVADIEGRIAELFSARLSAVKQVITLTDVEEMTAKMGRVSDFASEPDEDEEAYAEPTATGQSAGFGRGYTGGATPPYSGQGTADGQPRRLYRDLAHRKIAGVCAGLAQYFMINPLVVRLIFLALVLLPNVVGVYDHIPGTGIFRHRFDFGGIALIAYIILWIVLPKRDDAPTPIDTLDFGGSLTGRKLFRDVDTGKIGGVSAGLAAYFRTDVVLVRVLFLLSLFLGGSGFIIYLILWVVVPEARTVSEKMQMRGDAVTLSGIDNTLRTSAFEGDATTPAGSRSVGTFLEGAARSAKPAASFLGTIIRWLVGLWLIFWGGSWLVAVMAMLGAALSIIPFSAVEHTSNGFMFDNEFGSVVRNLPPWGAVAGALLTSIPAIGLILLGLRLIMRRWILGRNTGLVLLGLWLLGVAGSAAAALQVAREFQAKGTYNTTVRLDAMAGRGIVLDSRDVEDRMEWVNLNVAPADSGKAPYIEQEFRANGRTEEAARLTAQQTMVYNIDQRDSTITFDEGLRLKDNAPYRNQKLRLTLYLPLDKVYRLTPRFLDHLNDDDFTDGHRPNTDGDRSYRARFTREGKFTCLNCPPVDQDDADNDNDGDEVVDIDADGTKMKLRVNTDGNEPTVRISTSTPNFNTDPGHYGTGRKTLNGSEEFSEIEAAGLFRVLVRQGDGFKAEAAGRTSDLDDVRLEVRGERLIIRGRRNNGLFSALGSNRNPILVTVTLPRLRHLELSAACQADVSGFRDEDLRVNASSAASARLAVEVPHLEIDLSSAAHAELSGSANELSVDGSSASSLDALGLRATNASVDLSSGSEASVRATDVLKVDLSSGSQVKYAGSPNRIEKDLNSGSSLEQVKE</sequence>
<keyword evidence="13" id="KW-1185">Reference proteome</keyword>
<feature type="transmembrane region" description="Helical" evidence="7">
    <location>
        <begin position="341"/>
        <end position="359"/>
    </location>
</feature>
<evidence type="ECO:0000256" key="4">
    <source>
        <dbReference type="ARBA" id="ARBA00022989"/>
    </source>
</evidence>
<gene>
    <name evidence="12" type="ORF">FNT36_03975</name>
</gene>
<evidence type="ECO:0000259" key="8">
    <source>
        <dbReference type="Pfam" id="PF04024"/>
    </source>
</evidence>
<evidence type="ECO:0000259" key="11">
    <source>
        <dbReference type="Pfam" id="PF22744"/>
    </source>
</evidence>
<comment type="caution">
    <text evidence="12">The sequence shown here is derived from an EMBL/GenBank/DDBJ whole genome shotgun (WGS) entry which is preliminary data.</text>
</comment>
<dbReference type="Pfam" id="PF10988">
    <property type="entry name" value="DUF2807"/>
    <property type="match status" value="1"/>
</dbReference>
<feature type="region of interest" description="Disordered" evidence="6">
    <location>
        <begin position="659"/>
        <end position="680"/>
    </location>
</feature>
<keyword evidence="2" id="KW-1003">Cell membrane</keyword>
<feature type="transmembrane region" description="Helical" evidence="7">
    <location>
        <begin position="443"/>
        <end position="464"/>
    </location>
</feature>
<evidence type="ECO:0000256" key="5">
    <source>
        <dbReference type="ARBA" id="ARBA00023136"/>
    </source>
</evidence>
<feature type="transmembrane region" description="Helical" evidence="7">
    <location>
        <begin position="260"/>
        <end position="283"/>
    </location>
</feature>
<keyword evidence="5 7" id="KW-0472">Membrane</keyword>
<dbReference type="AlphaFoldDB" id="A0A558C3J3"/>
<dbReference type="InterPro" id="IPR054319">
    <property type="entry name" value="PspC-rel_ToastRack"/>
</dbReference>
<dbReference type="PANTHER" id="PTHR33885:SF3">
    <property type="entry name" value="PHAGE SHOCK PROTEIN C"/>
    <property type="match status" value="1"/>
</dbReference>
<feature type="compositionally biased region" description="Acidic residues" evidence="6">
    <location>
        <begin position="87"/>
        <end position="96"/>
    </location>
</feature>
<feature type="domain" description="Putative auto-transporter adhesin head GIN" evidence="9">
    <location>
        <begin position="692"/>
        <end position="878"/>
    </location>
</feature>
<dbReference type="Proteomes" id="UP000317624">
    <property type="component" value="Unassembled WGS sequence"/>
</dbReference>
<feature type="transmembrane region" description="Helical" evidence="7">
    <location>
        <begin position="364"/>
        <end position="384"/>
    </location>
</feature>
<evidence type="ECO:0000259" key="10">
    <source>
        <dbReference type="Pfam" id="PF22571"/>
    </source>
</evidence>
<feature type="transmembrane region" description="Helical" evidence="7">
    <location>
        <begin position="404"/>
        <end position="431"/>
    </location>
</feature>
<reference evidence="12 13" key="1">
    <citation type="submission" date="2019-07" db="EMBL/GenBank/DDBJ databases">
        <title>Hymenobacter sp. straun FUR1 Genome sequencing and assembly.</title>
        <authorList>
            <person name="Chhetri G."/>
        </authorList>
    </citation>
    <scope>NUCLEOTIDE SEQUENCE [LARGE SCALE GENOMIC DNA]</scope>
    <source>
        <strain evidence="12 13">Fur1</strain>
    </source>
</reference>
<dbReference type="InterPro" id="IPR007168">
    <property type="entry name" value="Phageshock_PspC_N"/>
</dbReference>
<dbReference type="InterPro" id="IPR052027">
    <property type="entry name" value="PspC"/>
</dbReference>
<keyword evidence="4 7" id="KW-1133">Transmembrane helix</keyword>
<feature type="domain" description="PspC-related ToastRack" evidence="11">
    <location>
        <begin position="498"/>
        <end position="625"/>
    </location>
</feature>
<accession>A0A558C3J3</accession>
<protein>
    <submittedName>
        <fullName evidence="12">PspC domain-containing protein</fullName>
    </submittedName>
</protein>
<feature type="compositionally biased region" description="Polar residues" evidence="6">
    <location>
        <begin position="886"/>
        <end position="896"/>
    </location>
</feature>
<feature type="domain" description="Phage shock protein PspC N-terminal" evidence="8">
    <location>
        <begin position="131"/>
        <end position="209"/>
    </location>
</feature>
<comment type="subcellular location">
    <subcellularLocation>
        <location evidence="1">Cell membrane</location>
        <topology evidence="1">Single-pass membrane protein</topology>
    </subcellularLocation>
</comment>
<dbReference type="Pfam" id="PF04024">
    <property type="entry name" value="PspC"/>
    <property type="match status" value="2"/>
</dbReference>
<keyword evidence="3 7" id="KW-0812">Transmembrane</keyword>
<dbReference type="InterPro" id="IPR021255">
    <property type="entry name" value="DUF2807"/>
</dbReference>
<feature type="transmembrane region" description="Helical" evidence="7">
    <location>
        <begin position="190"/>
        <end position="207"/>
    </location>
</feature>
<evidence type="ECO:0000313" key="12">
    <source>
        <dbReference type="EMBL" id="TVT43257.1"/>
    </source>
</evidence>
<feature type="domain" description="PspC-related transmembrane region" evidence="10">
    <location>
        <begin position="326"/>
        <end position="467"/>
    </location>
</feature>
<dbReference type="Pfam" id="PF22744">
    <property type="entry name" value="Toast-rack_PspC-Cterm"/>
    <property type="match status" value="1"/>
</dbReference>
<name>A0A558C3J3_9BACT</name>
<evidence type="ECO:0000256" key="3">
    <source>
        <dbReference type="ARBA" id="ARBA00022692"/>
    </source>
</evidence>
<evidence type="ECO:0000313" key="13">
    <source>
        <dbReference type="Proteomes" id="UP000317624"/>
    </source>
</evidence>
<dbReference type="Pfam" id="PF22571">
    <property type="entry name" value="LiaI-LiaF-TM_PspC"/>
    <property type="match status" value="1"/>
</dbReference>
<feature type="transmembrane region" description="Helical" evidence="7">
    <location>
        <begin position="142"/>
        <end position="170"/>
    </location>
</feature>
<evidence type="ECO:0000256" key="2">
    <source>
        <dbReference type="ARBA" id="ARBA00022475"/>
    </source>
</evidence>
<dbReference type="RefSeq" id="WP_144844579.1">
    <property type="nucleotide sequence ID" value="NZ_VMRJ01000001.1"/>
</dbReference>
<feature type="domain" description="Phage shock protein PspC N-terminal" evidence="8">
    <location>
        <begin position="229"/>
        <end position="286"/>
    </location>
</feature>
<organism evidence="12 13">
    <name type="scientific">Hymenobacter setariae</name>
    <dbReference type="NCBI Taxonomy" id="2594794"/>
    <lineage>
        <taxon>Bacteria</taxon>
        <taxon>Pseudomonadati</taxon>
        <taxon>Bacteroidota</taxon>
        <taxon>Cytophagia</taxon>
        <taxon>Cytophagales</taxon>
        <taxon>Hymenobacteraceae</taxon>
        <taxon>Hymenobacter</taxon>
    </lineage>
</organism>
<feature type="compositionally biased region" description="Polar residues" evidence="6">
    <location>
        <begin position="659"/>
        <end position="675"/>
    </location>
</feature>
<dbReference type="GO" id="GO:0005886">
    <property type="term" value="C:plasma membrane"/>
    <property type="evidence" value="ECO:0007669"/>
    <property type="project" value="UniProtKB-SubCell"/>
</dbReference>
<proteinExistence type="predicted"/>
<evidence type="ECO:0000256" key="1">
    <source>
        <dbReference type="ARBA" id="ARBA00004162"/>
    </source>
</evidence>
<dbReference type="Gene3D" id="2.160.20.120">
    <property type="match status" value="1"/>
</dbReference>
<feature type="region of interest" description="Disordered" evidence="6">
    <location>
        <begin position="86"/>
        <end position="109"/>
    </location>
</feature>
<evidence type="ECO:0000259" key="9">
    <source>
        <dbReference type="Pfam" id="PF10988"/>
    </source>
</evidence>
<dbReference type="OrthoDB" id="7359894at2"/>
<dbReference type="PANTHER" id="PTHR33885">
    <property type="entry name" value="PHAGE SHOCK PROTEIN C"/>
    <property type="match status" value="1"/>
</dbReference>
<evidence type="ECO:0000256" key="6">
    <source>
        <dbReference type="SAM" id="MobiDB-lite"/>
    </source>
</evidence>
<feature type="region of interest" description="Disordered" evidence="6">
    <location>
        <begin position="873"/>
        <end position="896"/>
    </location>
</feature>
<evidence type="ECO:0000256" key="7">
    <source>
        <dbReference type="SAM" id="Phobius"/>
    </source>
</evidence>